<reference evidence="1" key="1">
    <citation type="journal article" date="2020" name="Stud. Mycol.">
        <title>101 Dothideomycetes genomes: a test case for predicting lifestyles and emergence of pathogens.</title>
        <authorList>
            <person name="Haridas S."/>
            <person name="Albert R."/>
            <person name="Binder M."/>
            <person name="Bloem J."/>
            <person name="Labutti K."/>
            <person name="Salamov A."/>
            <person name="Andreopoulos B."/>
            <person name="Baker S."/>
            <person name="Barry K."/>
            <person name="Bills G."/>
            <person name="Bluhm B."/>
            <person name="Cannon C."/>
            <person name="Castanera R."/>
            <person name="Culley D."/>
            <person name="Daum C."/>
            <person name="Ezra D."/>
            <person name="Gonzalez J."/>
            <person name="Henrissat B."/>
            <person name="Kuo A."/>
            <person name="Liang C."/>
            <person name="Lipzen A."/>
            <person name="Lutzoni F."/>
            <person name="Magnuson J."/>
            <person name="Mondo S."/>
            <person name="Nolan M."/>
            <person name="Ohm R."/>
            <person name="Pangilinan J."/>
            <person name="Park H.-J."/>
            <person name="Ramirez L."/>
            <person name="Alfaro M."/>
            <person name="Sun H."/>
            <person name="Tritt A."/>
            <person name="Yoshinaga Y."/>
            <person name="Zwiers L.-H."/>
            <person name="Turgeon B."/>
            <person name="Goodwin S."/>
            <person name="Spatafora J."/>
            <person name="Crous P."/>
            <person name="Grigoriev I."/>
        </authorList>
    </citation>
    <scope>NUCLEOTIDE SEQUENCE</scope>
    <source>
        <strain evidence="1">CBS 627.86</strain>
    </source>
</reference>
<dbReference type="AlphaFoldDB" id="A0A6A5ZMF4"/>
<dbReference type="OrthoDB" id="21416at2759"/>
<dbReference type="Proteomes" id="UP000799770">
    <property type="component" value="Unassembled WGS sequence"/>
</dbReference>
<proteinExistence type="predicted"/>
<dbReference type="EMBL" id="ML977313">
    <property type="protein sequence ID" value="KAF2120425.1"/>
    <property type="molecule type" value="Genomic_DNA"/>
</dbReference>
<protein>
    <recommendedName>
        <fullName evidence="3">MalT-like TPR region domain-containing protein</fullName>
    </recommendedName>
</protein>
<gene>
    <name evidence="1" type="ORF">BDV96DRAFT_627983</name>
</gene>
<sequence>MEGFKEILGTQHLVTLRAITDYLIDEIHPYATPALEKALRVNMDTQRQICPEDTSDSYYTGLMLGLCQFSLMRYREASEVFRQSAEGMHRILGPMNREYLKARMNFGKSLEYLGQVEQAIDIFSGIYNSWKDIHGPETPLSLFSQSCLAMALRKARRYEESEHHTMQCLALRQRIFGMASFTLDTIVHAVVILREMDRKEEAFAYLGLGSTYVGDGTHPDIGIERAHQIQHIRALLHHDLGDSARATRILEDVFIGAKKDNFPECGELMWMRLTLANIFREHHAFEAAEALFAGLVKPIDGDELSQSIIVEGAIRLAQQHDVDSACGHLKQNGLEWRQDNIFRIILGGPNVELHETAKAK</sequence>
<evidence type="ECO:0000313" key="1">
    <source>
        <dbReference type="EMBL" id="KAF2120425.1"/>
    </source>
</evidence>
<evidence type="ECO:0000313" key="2">
    <source>
        <dbReference type="Proteomes" id="UP000799770"/>
    </source>
</evidence>
<evidence type="ECO:0008006" key="3">
    <source>
        <dbReference type="Google" id="ProtNLM"/>
    </source>
</evidence>
<dbReference type="Pfam" id="PF13374">
    <property type="entry name" value="TPR_10"/>
    <property type="match status" value="1"/>
</dbReference>
<name>A0A6A5ZMF4_9PLEO</name>
<dbReference type="SUPFAM" id="SSF48452">
    <property type="entry name" value="TPR-like"/>
    <property type="match status" value="1"/>
</dbReference>
<keyword evidence="2" id="KW-1185">Reference proteome</keyword>
<dbReference type="InterPro" id="IPR011990">
    <property type="entry name" value="TPR-like_helical_dom_sf"/>
</dbReference>
<organism evidence="1 2">
    <name type="scientific">Lophiotrema nucula</name>
    <dbReference type="NCBI Taxonomy" id="690887"/>
    <lineage>
        <taxon>Eukaryota</taxon>
        <taxon>Fungi</taxon>
        <taxon>Dikarya</taxon>
        <taxon>Ascomycota</taxon>
        <taxon>Pezizomycotina</taxon>
        <taxon>Dothideomycetes</taxon>
        <taxon>Pleosporomycetidae</taxon>
        <taxon>Pleosporales</taxon>
        <taxon>Lophiotremataceae</taxon>
        <taxon>Lophiotrema</taxon>
    </lineage>
</organism>
<dbReference type="Gene3D" id="1.25.40.10">
    <property type="entry name" value="Tetratricopeptide repeat domain"/>
    <property type="match status" value="1"/>
</dbReference>
<accession>A0A6A5ZMF4</accession>